<accession>A0A1Q9D3R2</accession>
<sequence length="369" mass="40306">MASGHINPSLPIARALVRLGHEVHYLCREQMREAIEDTGAEFSSEVSECPELYEGRVPDMFGANASLKQEYNLEDHSMMPAYFKLMPISLELQLPGVLRWMKRVQPHLAVFCPLISKEAFYAAQILGIPTVPLLTCAGPGSVDVMVGHLLGGLSIEEAVEPAKRFQPFREAAERLESAYGLQMLSIMDLILQSQGAVDSLLQSVLTLVTTCEDMQVPMPAELAAIYRESNTRFAFVGPLLDQAGAVRAGGHKYLEQEEEGSCAARPDLMQELRKAQAAGRRVVLASMGTAITGDNPDFGWAVKCTDSQRKGLTGKQQCQAAWQGLFDAFGAKGASDTSSLLILVALGPQPPWRCRPMPCASPRCPRWIC</sequence>
<dbReference type="Proteomes" id="UP000186817">
    <property type="component" value="Unassembled WGS sequence"/>
</dbReference>
<evidence type="ECO:0000313" key="1">
    <source>
        <dbReference type="EMBL" id="OLP89820.1"/>
    </source>
</evidence>
<proteinExistence type="predicted"/>
<dbReference type="Gene3D" id="3.40.50.2000">
    <property type="entry name" value="Glycogen Phosphorylase B"/>
    <property type="match status" value="1"/>
</dbReference>
<protein>
    <submittedName>
        <fullName evidence="1">Uncharacterized protein</fullName>
    </submittedName>
</protein>
<comment type="caution">
    <text evidence="1">The sequence shown here is derived from an EMBL/GenBank/DDBJ whole genome shotgun (WGS) entry which is preliminary data.</text>
</comment>
<gene>
    <name evidence="1" type="ORF">AK812_SmicGene28679</name>
</gene>
<keyword evidence="2" id="KW-1185">Reference proteome</keyword>
<organism evidence="1 2">
    <name type="scientific">Symbiodinium microadriaticum</name>
    <name type="common">Dinoflagellate</name>
    <name type="synonym">Zooxanthella microadriatica</name>
    <dbReference type="NCBI Taxonomy" id="2951"/>
    <lineage>
        <taxon>Eukaryota</taxon>
        <taxon>Sar</taxon>
        <taxon>Alveolata</taxon>
        <taxon>Dinophyceae</taxon>
        <taxon>Suessiales</taxon>
        <taxon>Symbiodiniaceae</taxon>
        <taxon>Symbiodinium</taxon>
    </lineage>
</organism>
<evidence type="ECO:0000313" key="2">
    <source>
        <dbReference type="Proteomes" id="UP000186817"/>
    </source>
</evidence>
<dbReference type="SUPFAM" id="SSF53756">
    <property type="entry name" value="UDP-Glycosyltransferase/glycogen phosphorylase"/>
    <property type="match status" value="1"/>
</dbReference>
<name>A0A1Q9D3R2_SYMMI</name>
<reference evidence="1 2" key="1">
    <citation type="submission" date="2016-02" db="EMBL/GenBank/DDBJ databases">
        <title>Genome analysis of coral dinoflagellate symbionts highlights evolutionary adaptations to a symbiotic lifestyle.</title>
        <authorList>
            <person name="Aranda M."/>
            <person name="Li Y."/>
            <person name="Liew Y.J."/>
            <person name="Baumgarten S."/>
            <person name="Simakov O."/>
            <person name="Wilson M."/>
            <person name="Piel J."/>
            <person name="Ashoor H."/>
            <person name="Bougouffa S."/>
            <person name="Bajic V.B."/>
            <person name="Ryu T."/>
            <person name="Ravasi T."/>
            <person name="Bayer T."/>
            <person name="Micklem G."/>
            <person name="Kim H."/>
            <person name="Bhak J."/>
            <person name="Lajeunesse T.C."/>
            <person name="Voolstra C.R."/>
        </authorList>
    </citation>
    <scope>NUCLEOTIDE SEQUENCE [LARGE SCALE GENOMIC DNA]</scope>
    <source>
        <strain evidence="1 2">CCMP2467</strain>
    </source>
</reference>
<dbReference type="AlphaFoldDB" id="A0A1Q9D3R2"/>
<dbReference type="EMBL" id="LSRX01000741">
    <property type="protein sequence ID" value="OLP89820.1"/>
    <property type="molecule type" value="Genomic_DNA"/>
</dbReference>
<dbReference type="OrthoDB" id="5835829at2759"/>